<protein>
    <submittedName>
        <fullName evidence="1">Uncharacterized protein</fullName>
    </submittedName>
</protein>
<dbReference type="AlphaFoldDB" id="A0A6M0K7U2"/>
<dbReference type="EMBL" id="JAAIJQ010000091">
    <property type="protein sequence ID" value="NEV64455.1"/>
    <property type="molecule type" value="Genomic_DNA"/>
</dbReference>
<gene>
    <name evidence="1" type="ORF">G3446_21690</name>
</gene>
<evidence type="ECO:0000313" key="1">
    <source>
        <dbReference type="EMBL" id="NEV64455.1"/>
    </source>
</evidence>
<name>A0A6M0K7U2_9GAMM</name>
<organism evidence="1 2">
    <name type="scientific">Thiorhodococcus minor</name>
    <dbReference type="NCBI Taxonomy" id="57489"/>
    <lineage>
        <taxon>Bacteria</taxon>
        <taxon>Pseudomonadati</taxon>
        <taxon>Pseudomonadota</taxon>
        <taxon>Gammaproteobacteria</taxon>
        <taxon>Chromatiales</taxon>
        <taxon>Chromatiaceae</taxon>
        <taxon>Thiorhodococcus</taxon>
    </lineage>
</organism>
<proteinExistence type="predicted"/>
<keyword evidence="2" id="KW-1185">Reference proteome</keyword>
<sequence>MMTKIMQARCGMGAAIGPVELVAKLLEDTMDLAIAEGLPRALSAGSREERRLRRR</sequence>
<comment type="caution">
    <text evidence="1">The sequence shown here is derived from an EMBL/GenBank/DDBJ whole genome shotgun (WGS) entry which is preliminary data.</text>
</comment>
<accession>A0A6M0K7U2</accession>
<reference evidence="1 2" key="1">
    <citation type="submission" date="2020-02" db="EMBL/GenBank/DDBJ databases">
        <title>Genome sequences of Thiorhodococcus mannitoliphagus and Thiorhodococcus minor, purple sulfur photosynthetic bacteria in the gammaproteobacterial family, Chromatiaceae.</title>
        <authorList>
            <person name="Aviles F.A."/>
            <person name="Meyer T.E."/>
            <person name="Kyndt J.A."/>
        </authorList>
    </citation>
    <scope>NUCLEOTIDE SEQUENCE [LARGE SCALE GENOMIC DNA]</scope>
    <source>
        <strain evidence="1 2">DSM 11518</strain>
    </source>
</reference>
<dbReference type="Proteomes" id="UP000483379">
    <property type="component" value="Unassembled WGS sequence"/>
</dbReference>
<dbReference type="RefSeq" id="WP_164455215.1">
    <property type="nucleotide sequence ID" value="NZ_JAAIJQ010000091.1"/>
</dbReference>
<evidence type="ECO:0000313" key="2">
    <source>
        <dbReference type="Proteomes" id="UP000483379"/>
    </source>
</evidence>